<dbReference type="DNASU" id="448616"/>
<accession>Q6DEY6</accession>
<dbReference type="KEGG" id="xtr:448616"/>
<evidence type="ECO:0000313" key="10">
    <source>
        <dbReference type="Xenbase" id="XB-GENE-5935991"/>
    </source>
</evidence>
<dbReference type="Proteomes" id="UP000008143">
    <property type="component" value="Chromosome 4"/>
</dbReference>
<evidence type="ECO:0000313" key="6">
    <source>
        <dbReference type="RefSeq" id="NP_001005063.1"/>
    </source>
</evidence>
<evidence type="ECO:0000313" key="8">
    <source>
        <dbReference type="RefSeq" id="XP_012816327.1"/>
    </source>
</evidence>
<keyword evidence="5" id="KW-1185">Reference proteome</keyword>
<dbReference type="Ensembl" id="ENSXETT00000115642">
    <property type="protein sequence ID" value="ENSXETP00000115923"/>
    <property type="gene ID" value="ENSXETG00000039218"/>
</dbReference>
<evidence type="ECO:0000313" key="7">
    <source>
        <dbReference type="RefSeq" id="XP_012816326.1"/>
    </source>
</evidence>
<evidence type="ECO:0000313" key="3">
    <source>
        <dbReference type="EMBL" id="AAH76957.1"/>
    </source>
</evidence>
<dbReference type="Ensembl" id="ENSXETT00000071174">
    <property type="protein sequence ID" value="ENSXETP00000068415"/>
    <property type="gene ID" value="ENSXETG00000039218"/>
</dbReference>
<dbReference type="Pfam" id="PF15374">
    <property type="entry name" value="CCDC71L"/>
    <property type="match status" value="1"/>
</dbReference>
<evidence type="ECO:0000313" key="5">
    <source>
        <dbReference type="Proteomes" id="UP000008143"/>
    </source>
</evidence>
<dbReference type="GeneTree" id="ENSGT00940000155306"/>
<reference evidence="3" key="2">
    <citation type="submission" date="2004-07" db="EMBL/GenBank/DDBJ databases">
        <authorList>
            <consortium name="NIH - Xenopus Gene Collection (XGC) project"/>
        </authorList>
    </citation>
    <scope>NUCLEOTIDE SEQUENCE [LARGE SCALE MRNA]</scope>
    <source>
        <tissue evidence="3">Embryo</tissue>
    </source>
</reference>
<reference evidence="6" key="1">
    <citation type="journal article" date="2002" name="Dev. Dyn.">
        <title>Genetic and genomic tools for Xenopus research: The NIH Xenopus initiative.</title>
        <authorList>
            <person name="Klein S.L."/>
            <person name="Strausberg R.L."/>
            <person name="Wagner L."/>
            <person name="Pontius J."/>
            <person name="Clifton S.W."/>
            <person name="Richardson P."/>
        </authorList>
    </citation>
    <scope>NUCLEOTIDE SEQUENCE</scope>
</reference>
<dbReference type="Ensembl" id="ENSXETT00000116832">
    <property type="protein sequence ID" value="ENSXETP00000104005"/>
    <property type="gene ID" value="ENSXETG00000039218"/>
</dbReference>
<dbReference type="PANTHER" id="PTHR14484:SF0">
    <property type="entry name" value="COILED-COIL DOMAIN-CONTAINING PROTEIN 71"/>
    <property type="match status" value="1"/>
</dbReference>
<dbReference type="Bgee" id="ENSXETG00000039218">
    <property type="expression patterns" value="Expressed in egg cell and 13 other cell types or tissues"/>
</dbReference>
<name>Q6DEY6_XENTR</name>
<dbReference type="Ensembl" id="ENSXETT00000118037">
    <property type="protein sequence ID" value="ENSXETP00000102696"/>
    <property type="gene ID" value="ENSXETG00000039218"/>
</dbReference>
<dbReference type="OMA" id="FPTSMYP"/>
<evidence type="ECO:0000313" key="9">
    <source>
        <dbReference type="RefSeq" id="XP_017948490.1"/>
    </source>
</evidence>
<gene>
    <name evidence="4 6 7 8 9 10" type="primary">ccdc71</name>
    <name evidence="3" type="synonym">MGC89379</name>
</gene>
<dbReference type="Ensembl" id="ENSXETT00000107891">
    <property type="protein sequence ID" value="ENSXETP00000103276"/>
    <property type="gene ID" value="ENSXETG00000039218"/>
</dbReference>
<dbReference type="InterPro" id="IPR026695">
    <property type="entry name" value="Ccdc71/71L"/>
</dbReference>
<dbReference type="OrthoDB" id="8522252at2759"/>
<evidence type="ECO:0000313" key="4">
    <source>
        <dbReference type="Ensembl" id="ENSXETP00000068415"/>
    </source>
</evidence>
<evidence type="ECO:0000256" key="1">
    <source>
        <dbReference type="ARBA" id="ARBA00022553"/>
    </source>
</evidence>
<proteinExistence type="evidence at transcript level"/>
<dbReference type="RefSeq" id="XP_012816327.1">
    <property type="nucleotide sequence ID" value="XM_012960873.3"/>
</dbReference>
<dbReference type="GeneID" id="448616"/>
<dbReference type="Ensembl" id="ENSXETT00000122836">
    <property type="protein sequence ID" value="ENSXETP00000102296"/>
    <property type="gene ID" value="ENSXETG00000039218"/>
</dbReference>
<dbReference type="AGR" id="Xenbase:XB-GENE-5935991"/>
<reference evidence="4" key="4">
    <citation type="submission" date="2020-05" db="UniProtKB">
        <authorList>
            <consortium name="Ensembl"/>
        </authorList>
    </citation>
    <scope>IDENTIFICATION</scope>
</reference>
<protein>
    <submittedName>
        <fullName evidence="4">Coiled-coil domain containing 71</fullName>
    </submittedName>
    <submittedName>
        <fullName evidence="6 7 8">Coiled-coil domain-containing protein 71</fullName>
    </submittedName>
    <submittedName>
        <fullName evidence="3">MGC89379 protein</fullName>
    </submittedName>
</protein>
<dbReference type="RefSeq" id="XP_017948490.1">
    <property type="nucleotide sequence ID" value="XM_018093001.2"/>
</dbReference>
<dbReference type="Xenbase" id="XB-GENE-5935991">
    <property type="gene designation" value="ccdc71"/>
</dbReference>
<dbReference type="Ensembl" id="ENSXETT00000116081">
    <property type="protein sequence ID" value="ENSXETP00000113722"/>
    <property type="gene ID" value="ENSXETG00000039218"/>
</dbReference>
<reference evidence="6 7" key="5">
    <citation type="submission" date="2025-04" db="UniProtKB">
        <authorList>
            <consortium name="RefSeq"/>
        </authorList>
    </citation>
    <scope>IDENTIFICATION</scope>
    <source>
        <strain evidence="7 8">Nigerian</strain>
        <tissue evidence="7 8">Liver and blood</tissue>
    </source>
</reference>
<reference evidence="4" key="3">
    <citation type="journal article" date="2010" name="Science">
        <title>The genome of the Western clawed frog Xenopus tropicalis.</title>
        <authorList>
            <person name="Hellsten U."/>
            <person name="Harland R.M."/>
            <person name="Gilchrist M.J."/>
            <person name="Hendrix D."/>
            <person name="Jurka J."/>
            <person name="Kapitonov V."/>
            <person name="Ovcharenko I."/>
            <person name="Putnam N.H."/>
            <person name="Shu S."/>
            <person name="Taher L."/>
            <person name="Blitz I.L."/>
            <person name="Blumberg B."/>
            <person name="Dichmann D.S."/>
            <person name="Dubchak I."/>
            <person name="Amaya E."/>
            <person name="Detter J.C."/>
            <person name="Fletcher R."/>
            <person name="Gerhard D.S."/>
            <person name="Goodstein D."/>
            <person name="Graves T."/>
            <person name="Grigoriev I.V."/>
            <person name="Grimwood J."/>
            <person name="Kawashima T."/>
            <person name="Lindquist E."/>
            <person name="Lucas S.M."/>
            <person name="Mead P.E."/>
            <person name="Mitros T."/>
            <person name="Ogino H."/>
            <person name="Ohta Y."/>
            <person name="Poliakov A.V."/>
            <person name="Pollet N."/>
            <person name="Robert J."/>
            <person name="Salamov A."/>
            <person name="Sater A.K."/>
            <person name="Schmutz J."/>
            <person name="Terry A."/>
            <person name="Vize P.D."/>
            <person name="Warren W.C."/>
            <person name="Wells D."/>
            <person name="Wills A."/>
            <person name="Wilson R.K."/>
            <person name="Zimmerman L.B."/>
            <person name="Zorn A.M."/>
            <person name="Grainger R."/>
            <person name="Grammer T."/>
            <person name="Khokha M.K."/>
            <person name="Richardson P.M."/>
            <person name="Rokhsar D.S."/>
        </authorList>
    </citation>
    <scope>NUCLEOTIDE SEQUENCE [LARGE SCALE GENOMIC DNA]</scope>
    <source>
        <strain evidence="4">Nigerian</strain>
    </source>
</reference>
<keyword evidence="1" id="KW-0597">Phosphoprotein</keyword>
<dbReference type="CTD" id="64925"/>
<dbReference type="AlphaFoldDB" id="Q6DEY6"/>
<dbReference type="RefSeq" id="NP_001005063.1">
    <property type="nucleotide sequence ID" value="NM_001005063.1"/>
</dbReference>
<dbReference type="RefSeq" id="XP_012816326.1">
    <property type="nucleotide sequence ID" value="XM_012960872.3"/>
</dbReference>
<evidence type="ECO:0000256" key="2">
    <source>
        <dbReference type="SAM" id="MobiDB-lite"/>
    </source>
</evidence>
<feature type="compositionally biased region" description="Low complexity" evidence="2">
    <location>
        <begin position="100"/>
        <end position="109"/>
    </location>
</feature>
<sequence>MNLEVAHMEEKAVHSWSRLSSAGKRAFEEALRVFNPMSKDLTDTETQLVTFLQGLREEGFQPTILSSKDVYGYNSTTADAPPPPVSKCPPKNASTVSAPSKAQSKSTVSKASSTSVAISVHSHRAAKKDSSESSTNLLLQSLNQEKTDQSDVSATAFPSSMYPGVYPAMRLSVVLEALVPLNETASSLESKLNQHSIVVASKGTVSKCSSELVDAKAYQCLLKNATDLENHIAPLNGKLLKGPNGKILKENNASKASGILNGQNGISSSKSYNCLVQTKHNSKVQKEVLGKAQALVGQNLHSTTCKKRKLADDIQDHHSGNRNHSAALDKKATVSKEKLDSLRSKVIKVDRSFSDDELRRRAQNILRVNLSPVIRIQPLSLTIV</sequence>
<dbReference type="EMBL" id="BC076957">
    <property type="protein sequence ID" value="AAH76957.1"/>
    <property type="molecule type" value="mRNA"/>
</dbReference>
<feature type="region of interest" description="Disordered" evidence="2">
    <location>
        <begin position="75"/>
        <end position="109"/>
    </location>
</feature>
<organism evidence="3">
    <name type="scientific">Xenopus tropicalis</name>
    <name type="common">Western clawed frog</name>
    <name type="synonym">Silurana tropicalis</name>
    <dbReference type="NCBI Taxonomy" id="8364"/>
    <lineage>
        <taxon>Eukaryota</taxon>
        <taxon>Metazoa</taxon>
        <taxon>Chordata</taxon>
        <taxon>Craniata</taxon>
        <taxon>Vertebrata</taxon>
        <taxon>Euteleostomi</taxon>
        <taxon>Amphibia</taxon>
        <taxon>Batrachia</taxon>
        <taxon>Anura</taxon>
        <taxon>Pipoidea</taxon>
        <taxon>Pipidae</taxon>
        <taxon>Xenopodinae</taxon>
        <taxon>Xenopus</taxon>
        <taxon>Silurana</taxon>
    </lineage>
</organism>
<dbReference type="Ensembl" id="ENSXETT00000109134">
    <property type="protein sequence ID" value="ENSXETP00000112774"/>
    <property type="gene ID" value="ENSXETG00000039218"/>
</dbReference>
<dbReference type="PANTHER" id="PTHR14484">
    <property type="entry name" value="COILED-COIL DOMAIN-CONTAINING PROTEIN 71"/>
    <property type="match status" value="1"/>
</dbReference>